<evidence type="ECO:0000256" key="2">
    <source>
        <dbReference type="ARBA" id="ARBA00023052"/>
    </source>
</evidence>
<dbReference type="InterPro" id="IPR047210">
    <property type="entry name" value="TPP_PYR_POXB-like"/>
</dbReference>
<dbReference type="SUPFAM" id="SSF52518">
    <property type="entry name" value="Thiamin diphosphate-binding fold (THDP-binding)"/>
    <property type="match status" value="2"/>
</dbReference>
<dbReference type="GO" id="GO:0019752">
    <property type="term" value="P:carboxylic acid metabolic process"/>
    <property type="evidence" value="ECO:0007669"/>
    <property type="project" value="UniProtKB-ARBA"/>
</dbReference>
<dbReference type="SUPFAM" id="SSF52467">
    <property type="entry name" value="DHS-like NAD/FAD-binding domain"/>
    <property type="match status" value="1"/>
</dbReference>
<feature type="domain" description="Thiamine pyrophosphate enzyme central" evidence="4">
    <location>
        <begin position="191"/>
        <end position="317"/>
    </location>
</feature>
<dbReference type="InterPro" id="IPR029061">
    <property type="entry name" value="THDP-binding"/>
</dbReference>
<dbReference type="PANTHER" id="PTHR42981">
    <property type="entry name" value="PYRUVATE DEHYDROGENASE [UBIQUINONE]"/>
    <property type="match status" value="1"/>
</dbReference>
<dbReference type="RefSeq" id="WP_202243026.1">
    <property type="nucleotide sequence ID" value="NZ_JAESIY010000002.1"/>
</dbReference>
<dbReference type="InterPro" id="IPR012001">
    <property type="entry name" value="Thiamin_PyroP_enz_TPP-bd_dom"/>
</dbReference>
<dbReference type="GO" id="GO:0003824">
    <property type="term" value="F:catalytic activity"/>
    <property type="evidence" value="ECO:0007669"/>
    <property type="project" value="InterPro"/>
</dbReference>
<feature type="domain" description="Thiamine pyrophosphate enzyme N-terminal TPP-binding" evidence="6">
    <location>
        <begin position="4"/>
        <end position="116"/>
    </location>
</feature>
<keyword evidence="2 3" id="KW-0786">Thiamine pyrophosphate</keyword>
<evidence type="ECO:0000259" key="5">
    <source>
        <dbReference type="Pfam" id="PF02775"/>
    </source>
</evidence>
<dbReference type="Pfam" id="PF02776">
    <property type="entry name" value="TPP_enzyme_N"/>
    <property type="match status" value="1"/>
</dbReference>
<sequence>MKETVAEYILKKLKEIGVKRIWAVTGDALNAFADAVQKDDELEWISVRHEENAAFACYGSAQLTEDLAVCAGTVGPGALHLINGLYNAKKARVPVLAITGQVPTANIGTDYFQETNLTKIFDDICAFQGIIRTPDQTPRLLNKAIQIALWEQTVVRIEIPHDLTTQKLDADYFDHPIIRSKSKLICTDEDINKAAEILSNKTKVTILAGCGARKAKDEVISLSNKLKAPIVHTLKASDVYDSSLENVVGLTGLIGNHPGYSAVLNCDVLLMIGTDFPYSNFLPHDKEVIQIDIRPENLGNRTHITHGIVGDAADTVGRINAQIVANESASFMESHQKSHRKWLEKMEKESDLSNDSTPLLPSLFAAEINRQASTDAVFAMDTGESVVWGVRYITFNNERRIIGSFNHGSMAVGLPACLGAQAAYPGRQVWGLVGDGAFGMSMHDLITAVRYNYPIKLIVFNNSELSFVKMEMEEAGFPMANESLKLQNPDFVAYAKACGADGMKVEKAEDIAIAIKKAIESPKPFIIDAVVSSGALTLPPKITLEQAYGFTKSKAKEAILALEGDDSQWDNIKNEIKAYFAK</sequence>
<dbReference type="InterPro" id="IPR000399">
    <property type="entry name" value="TPP-bd_CS"/>
</dbReference>
<evidence type="ECO:0008006" key="9">
    <source>
        <dbReference type="Google" id="ProtNLM"/>
    </source>
</evidence>
<reference evidence="7" key="1">
    <citation type="submission" date="2021-01" db="EMBL/GenBank/DDBJ databases">
        <title>Fulvivirga kasyanovii gen. nov., sp nov., a novel member of the phylum Bacteroidetes isolated from seawater in a mussel farm.</title>
        <authorList>
            <person name="Zhao L.-H."/>
            <person name="Wang Z.-J."/>
        </authorList>
    </citation>
    <scope>NUCLEOTIDE SEQUENCE</scope>
    <source>
        <strain evidence="7">2943</strain>
    </source>
</reference>
<dbReference type="GO" id="GO:0030976">
    <property type="term" value="F:thiamine pyrophosphate binding"/>
    <property type="evidence" value="ECO:0007669"/>
    <property type="project" value="InterPro"/>
</dbReference>
<evidence type="ECO:0000313" key="7">
    <source>
        <dbReference type="EMBL" id="MBL3655358.1"/>
    </source>
</evidence>
<dbReference type="PROSITE" id="PS00187">
    <property type="entry name" value="TPP_ENZYMES"/>
    <property type="match status" value="1"/>
</dbReference>
<proteinExistence type="inferred from homology"/>
<dbReference type="InterPro" id="IPR047212">
    <property type="entry name" value="TPP_POXB-like"/>
</dbReference>
<dbReference type="InterPro" id="IPR029035">
    <property type="entry name" value="DHS-like_NAD/FAD-binding_dom"/>
</dbReference>
<dbReference type="InterPro" id="IPR011766">
    <property type="entry name" value="TPP_enzyme_TPP-bd"/>
</dbReference>
<evidence type="ECO:0000259" key="4">
    <source>
        <dbReference type="Pfam" id="PF00205"/>
    </source>
</evidence>
<keyword evidence="8" id="KW-1185">Reference proteome</keyword>
<gene>
    <name evidence="7" type="ORF">JL102_04395</name>
</gene>
<dbReference type="AlphaFoldDB" id="A0A937JXC6"/>
<dbReference type="Pfam" id="PF00205">
    <property type="entry name" value="TPP_enzyme_M"/>
    <property type="match status" value="1"/>
</dbReference>
<dbReference type="CDD" id="cd02014">
    <property type="entry name" value="TPP_POX"/>
    <property type="match status" value="1"/>
</dbReference>
<evidence type="ECO:0000313" key="8">
    <source>
        <dbReference type="Proteomes" id="UP000659388"/>
    </source>
</evidence>
<dbReference type="InterPro" id="IPR047211">
    <property type="entry name" value="POXB-like"/>
</dbReference>
<organism evidence="7 8">
    <name type="scientific">Fulvivirga sediminis</name>
    <dbReference type="NCBI Taxonomy" id="2803949"/>
    <lineage>
        <taxon>Bacteria</taxon>
        <taxon>Pseudomonadati</taxon>
        <taxon>Bacteroidota</taxon>
        <taxon>Cytophagia</taxon>
        <taxon>Cytophagales</taxon>
        <taxon>Fulvivirgaceae</taxon>
        <taxon>Fulvivirga</taxon>
    </lineage>
</organism>
<dbReference type="Gene3D" id="3.40.50.970">
    <property type="match status" value="2"/>
</dbReference>
<evidence type="ECO:0000256" key="3">
    <source>
        <dbReference type="RuleBase" id="RU362132"/>
    </source>
</evidence>
<dbReference type="EMBL" id="JAESIY010000002">
    <property type="protein sequence ID" value="MBL3655358.1"/>
    <property type="molecule type" value="Genomic_DNA"/>
</dbReference>
<dbReference type="InterPro" id="IPR012000">
    <property type="entry name" value="Thiamin_PyroP_enz_cen_dom"/>
</dbReference>
<evidence type="ECO:0000256" key="1">
    <source>
        <dbReference type="ARBA" id="ARBA00007812"/>
    </source>
</evidence>
<comment type="similarity">
    <text evidence="1 3">Belongs to the TPP enzyme family.</text>
</comment>
<accession>A0A937JXC6</accession>
<dbReference type="Pfam" id="PF02775">
    <property type="entry name" value="TPP_enzyme_C"/>
    <property type="match status" value="1"/>
</dbReference>
<evidence type="ECO:0000259" key="6">
    <source>
        <dbReference type="Pfam" id="PF02776"/>
    </source>
</evidence>
<comment type="caution">
    <text evidence="7">The sequence shown here is derived from an EMBL/GenBank/DDBJ whole genome shotgun (WGS) entry which is preliminary data.</text>
</comment>
<dbReference type="CDD" id="cd07039">
    <property type="entry name" value="TPP_PYR_POX"/>
    <property type="match status" value="1"/>
</dbReference>
<dbReference type="GO" id="GO:0000287">
    <property type="term" value="F:magnesium ion binding"/>
    <property type="evidence" value="ECO:0007669"/>
    <property type="project" value="InterPro"/>
</dbReference>
<name>A0A937JXC6_9BACT</name>
<dbReference type="Proteomes" id="UP000659388">
    <property type="component" value="Unassembled WGS sequence"/>
</dbReference>
<protein>
    <recommendedName>
        <fullName evidence="9">Ubiquinone-dependent pyruvate dehydrogenase</fullName>
    </recommendedName>
</protein>
<dbReference type="Gene3D" id="3.40.50.1220">
    <property type="entry name" value="TPP-binding domain"/>
    <property type="match status" value="1"/>
</dbReference>
<feature type="domain" description="Thiamine pyrophosphate enzyme TPP-binding" evidence="5">
    <location>
        <begin position="381"/>
        <end position="528"/>
    </location>
</feature>
<dbReference type="PANTHER" id="PTHR42981:SF2">
    <property type="entry name" value="PYRUVATE DEHYDROGENASE [UBIQUINONE]"/>
    <property type="match status" value="1"/>
</dbReference>